<evidence type="ECO:0000256" key="3">
    <source>
        <dbReference type="ARBA" id="ARBA00023004"/>
    </source>
</evidence>
<comment type="caution">
    <text evidence="9">The sequence shown here is derived from an EMBL/GenBank/DDBJ whole genome shotgun (WGS) entry which is preliminary data.</text>
</comment>
<protein>
    <submittedName>
        <fullName evidence="9">Redox-sensitive transcriptional activator SoxR</fullName>
    </submittedName>
</protein>
<keyword evidence="2" id="KW-0479">Metal-binding</keyword>
<dbReference type="InterPro" id="IPR047057">
    <property type="entry name" value="MerR_fam"/>
</dbReference>
<evidence type="ECO:0000256" key="1">
    <source>
        <dbReference type="ARBA" id="ARBA00022714"/>
    </source>
</evidence>
<dbReference type="Gene3D" id="1.10.1660.10">
    <property type="match status" value="1"/>
</dbReference>
<evidence type="ECO:0000259" key="8">
    <source>
        <dbReference type="PROSITE" id="PS50937"/>
    </source>
</evidence>
<dbReference type="PROSITE" id="PS50937">
    <property type="entry name" value="HTH_MERR_2"/>
    <property type="match status" value="1"/>
</dbReference>
<keyword evidence="1" id="KW-0001">2Fe-2S</keyword>
<evidence type="ECO:0000313" key="9">
    <source>
        <dbReference type="EMBL" id="MBR0653137.1"/>
    </source>
</evidence>
<evidence type="ECO:0000256" key="7">
    <source>
        <dbReference type="ARBA" id="ARBA00023163"/>
    </source>
</evidence>
<accession>A0ABS5EQ59</accession>
<evidence type="ECO:0000256" key="4">
    <source>
        <dbReference type="ARBA" id="ARBA00023014"/>
    </source>
</evidence>
<dbReference type="Proteomes" id="UP000698752">
    <property type="component" value="Unassembled WGS sequence"/>
</dbReference>
<proteinExistence type="predicted"/>
<keyword evidence="7" id="KW-0804">Transcription</keyword>
<dbReference type="PANTHER" id="PTHR30204:SF0">
    <property type="entry name" value="REDOX-SENSITIVE TRANSCRIPTIONAL ACTIVATOR SOXR"/>
    <property type="match status" value="1"/>
</dbReference>
<evidence type="ECO:0000313" key="10">
    <source>
        <dbReference type="Proteomes" id="UP000698752"/>
    </source>
</evidence>
<dbReference type="PANTHER" id="PTHR30204">
    <property type="entry name" value="REDOX-CYCLING DRUG-SENSING TRANSCRIPTIONAL ACTIVATOR SOXR"/>
    <property type="match status" value="1"/>
</dbReference>
<keyword evidence="10" id="KW-1185">Reference proteome</keyword>
<dbReference type="InterPro" id="IPR010211">
    <property type="entry name" value="Redox-sen_tscrpt-act_SoxR"/>
</dbReference>
<dbReference type="PRINTS" id="PR00040">
    <property type="entry name" value="HTHMERR"/>
</dbReference>
<name>A0ABS5EQ59_9PROT</name>
<keyword evidence="5" id="KW-0805">Transcription regulation</keyword>
<reference evidence="10" key="1">
    <citation type="journal article" date="2021" name="Syst. Appl. Microbiol.">
        <title>Roseomonas hellenica sp. nov., isolated from roots of wild-growing Alkanna tinctoria.</title>
        <authorList>
            <person name="Rat A."/>
            <person name="Naranjo H.D."/>
            <person name="Lebbe L."/>
            <person name="Cnockaert M."/>
            <person name="Krigas N."/>
            <person name="Grigoriadou K."/>
            <person name="Maloupa E."/>
            <person name="Willems A."/>
        </authorList>
    </citation>
    <scope>NUCLEOTIDE SEQUENCE [LARGE SCALE GENOMIC DNA]</scope>
    <source>
        <strain evidence="10">LMG 31159</strain>
    </source>
</reference>
<dbReference type="Pfam" id="PF09278">
    <property type="entry name" value="MerR-DNA-bind"/>
    <property type="match status" value="1"/>
</dbReference>
<keyword evidence="4" id="KW-0411">Iron-sulfur</keyword>
<keyword evidence="6" id="KW-0238">DNA-binding</keyword>
<dbReference type="CDD" id="cd01110">
    <property type="entry name" value="HTH_SoxR"/>
    <property type="match status" value="1"/>
</dbReference>
<gene>
    <name evidence="9" type="primary">soxR</name>
    <name evidence="9" type="ORF">GXW78_26005</name>
</gene>
<organism evidence="9 10">
    <name type="scientific">Neoroseomonas terrae</name>
    <dbReference type="NCBI Taxonomy" id="424799"/>
    <lineage>
        <taxon>Bacteria</taxon>
        <taxon>Pseudomonadati</taxon>
        <taxon>Pseudomonadota</taxon>
        <taxon>Alphaproteobacteria</taxon>
        <taxon>Acetobacterales</taxon>
        <taxon>Acetobacteraceae</taxon>
        <taxon>Neoroseomonas</taxon>
    </lineage>
</organism>
<sequence length="151" mass="16744">MVEVKRTKTGLTVGEVASRSGVPVSTVHFYEAQGLIAGWRTAGNQRRYERSVLRRIAIIQVAQRAGLSLKAMAEFLVAMPAGRSPAADDWRRLAGAWQSMIDQRIETLRRLRDELDSCIGCGCLSLADCPLRNPEDRLARDGAGPRILLRR</sequence>
<dbReference type="InterPro" id="IPR000551">
    <property type="entry name" value="MerR-type_HTH_dom"/>
</dbReference>
<dbReference type="Pfam" id="PF00376">
    <property type="entry name" value="MerR"/>
    <property type="match status" value="1"/>
</dbReference>
<evidence type="ECO:0000256" key="2">
    <source>
        <dbReference type="ARBA" id="ARBA00022723"/>
    </source>
</evidence>
<dbReference type="InterPro" id="IPR015358">
    <property type="entry name" value="Tscrpt_reg_MerR_DNA-bd"/>
</dbReference>
<dbReference type="RefSeq" id="WP_211871844.1">
    <property type="nucleotide sequence ID" value="NZ_JAAEDI010000041.1"/>
</dbReference>
<keyword evidence="3" id="KW-0408">Iron</keyword>
<feature type="domain" description="HTH merR-type" evidence="8">
    <location>
        <begin position="10"/>
        <end position="78"/>
    </location>
</feature>
<dbReference type="NCBIfam" id="TIGR01950">
    <property type="entry name" value="SoxR"/>
    <property type="match status" value="1"/>
</dbReference>
<dbReference type="SUPFAM" id="SSF46955">
    <property type="entry name" value="Putative DNA-binding domain"/>
    <property type="match status" value="1"/>
</dbReference>
<dbReference type="SMART" id="SM00422">
    <property type="entry name" value="HTH_MERR"/>
    <property type="match status" value="1"/>
</dbReference>
<dbReference type="InterPro" id="IPR009061">
    <property type="entry name" value="DNA-bd_dom_put_sf"/>
</dbReference>
<dbReference type="EMBL" id="JAAEDI010000041">
    <property type="protein sequence ID" value="MBR0653137.1"/>
    <property type="molecule type" value="Genomic_DNA"/>
</dbReference>
<evidence type="ECO:0000256" key="6">
    <source>
        <dbReference type="ARBA" id="ARBA00023125"/>
    </source>
</evidence>
<evidence type="ECO:0000256" key="5">
    <source>
        <dbReference type="ARBA" id="ARBA00023015"/>
    </source>
</evidence>